<dbReference type="EMBL" id="LN679235">
    <property type="protein sequence ID" value="CEL53746.1"/>
    <property type="molecule type" value="Genomic_DNA"/>
</dbReference>
<dbReference type="GO" id="GO:0070971">
    <property type="term" value="C:endoplasmic reticulum exit site"/>
    <property type="evidence" value="ECO:0007669"/>
    <property type="project" value="TreeGrafter"/>
</dbReference>
<feature type="compositionally biased region" description="Basic and acidic residues" evidence="4">
    <location>
        <begin position="13"/>
        <end position="28"/>
    </location>
</feature>
<keyword evidence="2" id="KW-0853">WD repeat</keyword>
<dbReference type="PANTHER" id="PTHR13923:SF11">
    <property type="entry name" value="SECRETORY 31, ISOFORM D"/>
    <property type="match status" value="1"/>
</dbReference>
<name>A0A0B7F6N8_THACB</name>
<dbReference type="Gene3D" id="1.25.40.1030">
    <property type="match status" value="1"/>
</dbReference>
<dbReference type="GO" id="GO:0007029">
    <property type="term" value="P:endoplasmic reticulum organization"/>
    <property type="evidence" value="ECO:0007669"/>
    <property type="project" value="TreeGrafter"/>
</dbReference>
<evidence type="ECO:0000256" key="1">
    <source>
        <dbReference type="ARBA" id="ARBA00022448"/>
    </source>
</evidence>
<keyword evidence="3" id="KW-0677">Repeat</keyword>
<organism evidence="5 6">
    <name type="scientific">Thanatephorus cucumeris (strain AG1-IB / isolate 7/3/14)</name>
    <name type="common">Lettuce bottom rot fungus</name>
    <name type="synonym">Rhizoctonia solani</name>
    <dbReference type="NCBI Taxonomy" id="1108050"/>
    <lineage>
        <taxon>Eukaryota</taxon>
        <taxon>Fungi</taxon>
        <taxon>Dikarya</taxon>
        <taxon>Basidiomycota</taxon>
        <taxon>Agaricomycotina</taxon>
        <taxon>Agaricomycetes</taxon>
        <taxon>Cantharellales</taxon>
        <taxon>Ceratobasidiaceae</taxon>
        <taxon>Rhizoctonia</taxon>
        <taxon>Rhizoctonia solani AG-1</taxon>
    </lineage>
</organism>
<dbReference type="GO" id="GO:0090110">
    <property type="term" value="P:COPII-coated vesicle cargo loading"/>
    <property type="evidence" value="ECO:0007669"/>
    <property type="project" value="TreeGrafter"/>
</dbReference>
<evidence type="ECO:0000256" key="2">
    <source>
        <dbReference type="ARBA" id="ARBA00022574"/>
    </source>
</evidence>
<dbReference type="Proteomes" id="UP000059188">
    <property type="component" value="Unassembled WGS sequence"/>
</dbReference>
<keyword evidence="1" id="KW-0813">Transport</keyword>
<proteinExistence type="predicted"/>
<accession>A0A0B7F6N8</accession>
<reference evidence="5 6" key="1">
    <citation type="submission" date="2014-11" db="EMBL/GenBank/DDBJ databases">
        <authorList>
            <person name="Wibberg Daniel"/>
        </authorList>
    </citation>
    <scope>NUCLEOTIDE SEQUENCE [LARGE SCALE GENOMIC DNA]</scope>
    <source>
        <strain evidence="5">Rhizoctonia solani AG1-IB 7/3/14</strain>
    </source>
</reference>
<gene>
    <name evidence="5" type="ORF">RSOLAG1IB_11482</name>
</gene>
<dbReference type="GO" id="GO:0005198">
    <property type="term" value="F:structural molecule activity"/>
    <property type="evidence" value="ECO:0007669"/>
    <property type="project" value="TreeGrafter"/>
</dbReference>
<feature type="region of interest" description="Disordered" evidence="4">
    <location>
        <begin position="1"/>
        <end position="28"/>
    </location>
</feature>
<feature type="compositionally biased region" description="Basic and acidic residues" evidence="4">
    <location>
        <begin position="104"/>
        <end position="113"/>
    </location>
</feature>
<keyword evidence="6" id="KW-1185">Reference proteome</keyword>
<dbReference type="STRING" id="1108050.A0A0B7F6N8"/>
<sequence>MKAFVESRAGKATPKEGSEETMAKATKESKDAYPTLLALFDSDPKSALIKLIGYNVSPAALDKALAAVQAKTYKPVVSFAAKATHVPHSPVREEPKGAPTKHTKKEDNDEASKGTDVPGAAAGDFFNSLASGNAPPTPSFPTKSLRMHLKNEGATLALVTCALTTGNLDTASELCIQPRQWVDALLLAQGKGIVMRTKMAYLNQTGDSMGKYLLVFKGVFHGKKGPAELVCGLEVGEWCEMLVA</sequence>
<evidence type="ECO:0000313" key="5">
    <source>
        <dbReference type="EMBL" id="CEL53746.1"/>
    </source>
</evidence>
<dbReference type="AlphaFoldDB" id="A0A0B7F6N8"/>
<evidence type="ECO:0000313" key="6">
    <source>
        <dbReference type="Proteomes" id="UP000059188"/>
    </source>
</evidence>
<evidence type="ECO:0000256" key="4">
    <source>
        <dbReference type="SAM" id="MobiDB-lite"/>
    </source>
</evidence>
<feature type="region of interest" description="Disordered" evidence="4">
    <location>
        <begin position="84"/>
        <end position="117"/>
    </location>
</feature>
<dbReference type="GO" id="GO:0030127">
    <property type="term" value="C:COPII vesicle coat"/>
    <property type="evidence" value="ECO:0007669"/>
    <property type="project" value="TreeGrafter"/>
</dbReference>
<evidence type="ECO:0000256" key="3">
    <source>
        <dbReference type="ARBA" id="ARBA00022737"/>
    </source>
</evidence>
<dbReference type="InterPro" id="IPR040251">
    <property type="entry name" value="SEC31-like"/>
</dbReference>
<protein>
    <submittedName>
        <fullName evidence="5">Uncharacterized protein</fullName>
    </submittedName>
</protein>
<dbReference type="PANTHER" id="PTHR13923">
    <property type="entry name" value="SEC31-RELATED PROTEIN"/>
    <property type="match status" value="1"/>
</dbReference>